<dbReference type="InterPro" id="IPR010985">
    <property type="entry name" value="Ribbon_hlx_hlx"/>
</dbReference>
<dbReference type="GO" id="GO:0006355">
    <property type="term" value="P:regulation of DNA-templated transcription"/>
    <property type="evidence" value="ECO:0007669"/>
    <property type="project" value="InterPro"/>
</dbReference>
<protein>
    <submittedName>
        <fullName evidence="2">Ribbon-helix-helix protein, CopG family</fullName>
    </submittedName>
</protein>
<sequence>MAVLTLRLDEQTDRKLRRLAKESERPKSYFIKKALELYLQEYEDYQIALARRADRDDDILTLAQVRKALGI</sequence>
<dbReference type="Pfam" id="PF01402">
    <property type="entry name" value="RHH_1"/>
    <property type="match status" value="1"/>
</dbReference>
<accession>A0AA86MX99</accession>
<organism evidence="2 3">
    <name type="scientific">Nitrospira tepida</name>
    <dbReference type="NCBI Taxonomy" id="2973512"/>
    <lineage>
        <taxon>Bacteria</taxon>
        <taxon>Pseudomonadati</taxon>
        <taxon>Nitrospirota</taxon>
        <taxon>Nitrospiria</taxon>
        <taxon>Nitrospirales</taxon>
        <taxon>Nitrospiraceae</taxon>
        <taxon>Nitrospira</taxon>
    </lineage>
</organism>
<keyword evidence="3" id="KW-1185">Reference proteome</keyword>
<dbReference type="Proteomes" id="UP001179121">
    <property type="component" value="Chromosome"/>
</dbReference>
<dbReference type="AlphaFoldDB" id="A0AA86MX99"/>
<dbReference type="EMBL" id="OX365700">
    <property type="protein sequence ID" value="CAI4030765.1"/>
    <property type="molecule type" value="Genomic_DNA"/>
</dbReference>
<dbReference type="RefSeq" id="WP_289267736.1">
    <property type="nucleotide sequence ID" value="NZ_OX365700.1"/>
</dbReference>
<feature type="domain" description="Ribbon-helix-helix protein CopG" evidence="1">
    <location>
        <begin position="3"/>
        <end position="41"/>
    </location>
</feature>
<proteinExistence type="predicted"/>
<evidence type="ECO:0000313" key="2">
    <source>
        <dbReference type="EMBL" id="CAI4030765.1"/>
    </source>
</evidence>
<evidence type="ECO:0000313" key="3">
    <source>
        <dbReference type="Proteomes" id="UP001179121"/>
    </source>
</evidence>
<gene>
    <name evidence="2" type="ORF">DNFV4_01195</name>
</gene>
<name>A0AA86MX99_9BACT</name>
<reference evidence="2" key="1">
    <citation type="submission" date="2022-10" db="EMBL/GenBank/DDBJ databases">
        <authorList>
            <person name="Koch H."/>
        </authorList>
    </citation>
    <scope>NUCLEOTIDE SEQUENCE</scope>
    <source>
        <strain evidence="2">DNF</strain>
    </source>
</reference>
<dbReference type="KEGG" id="nti:DNFV4_01195"/>
<evidence type="ECO:0000259" key="1">
    <source>
        <dbReference type="Pfam" id="PF01402"/>
    </source>
</evidence>
<dbReference type="InterPro" id="IPR002145">
    <property type="entry name" value="CopG"/>
</dbReference>
<dbReference type="SUPFAM" id="SSF47598">
    <property type="entry name" value="Ribbon-helix-helix"/>
    <property type="match status" value="1"/>
</dbReference>